<sequence length="81" mass="8779">STLGYAQNTDGSLRDASEINWYQDRDDEHPISGPQTPPSPKLHPFFTGSAKPVGKIAGARRSARNTRPSSRITDPNNAESS</sequence>
<feature type="non-terminal residue" evidence="2">
    <location>
        <position position="81"/>
    </location>
</feature>
<evidence type="ECO:0000313" key="2">
    <source>
        <dbReference type="EMBL" id="KAJ7652275.1"/>
    </source>
</evidence>
<feature type="compositionally biased region" description="Polar residues" evidence="1">
    <location>
        <begin position="1"/>
        <end position="11"/>
    </location>
</feature>
<proteinExistence type="predicted"/>
<feature type="compositionally biased region" description="Polar residues" evidence="1">
    <location>
        <begin position="65"/>
        <end position="81"/>
    </location>
</feature>
<accession>A0AAD7CLT0</accession>
<dbReference type="AlphaFoldDB" id="A0AAD7CLT0"/>
<organism evidence="2 3">
    <name type="scientific">Mycena rosella</name>
    <name type="common">Pink bonnet</name>
    <name type="synonym">Agaricus rosellus</name>
    <dbReference type="NCBI Taxonomy" id="1033263"/>
    <lineage>
        <taxon>Eukaryota</taxon>
        <taxon>Fungi</taxon>
        <taxon>Dikarya</taxon>
        <taxon>Basidiomycota</taxon>
        <taxon>Agaricomycotina</taxon>
        <taxon>Agaricomycetes</taxon>
        <taxon>Agaricomycetidae</taxon>
        <taxon>Agaricales</taxon>
        <taxon>Marasmiineae</taxon>
        <taxon>Mycenaceae</taxon>
        <taxon>Mycena</taxon>
    </lineage>
</organism>
<protein>
    <submittedName>
        <fullName evidence="2">Uncharacterized protein</fullName>
    </submittedName>
</protein>
<feature type="non-terminal residue" evidence="2">
    <location>
        <position position="1"/>
    </location>
</feature>
<dbReference type="EMBL" id="JARKIE010000350">
    <property type="protein sequence ID" value="KAJ7652275.1"/>
    <property type="molecule type" value="Genomic_DNA"/>
</dbReference>
<evidence type="ECO:0000313" key="3">
    <source>
        <dbReference type="Proteomes" id="UP001221757"/>
    </source>
</evidence>
<gene>
    <name evidence="2" type="ORF">B0H17DRAFT_913236</name>
</gene>
<feature type="compositionally biased region" description="Basic and acidic residues" evidence="1">
    <location>
        <begin position="12"/>
        <end position="30"/>
    </location>
</feature>
<keyword evidence="3" id="KW-1185">Reference proteome</keyword>
<reference evidence="2" key="1">
    <citation type="submission" date="2023-03" db="EMBL/GenBank/DDBJ databases">
        <title>Massive genome expansion in bonnet fungi (Mycena s.s.) driven by repeated elements and novel gene families across ecological guilds.</title>
        <authorList>
            <consortium name="Lawrence Berkeley National Laboratory"/>
            <person name="Harder C.B."/>
            <person name="Miyauchi S."/>
            <person name="Viragh M."/>
            <person name="Kuo A."/>
            <person name="Thoen E."/>
            <person name="Andreopoulos B."/>
            <person name="Lu D."/>
            <person name="Skrede I."/>
            <person name="Drula E."/>
            <person name="Henrissat B."/>
            <person name="Morin E."/>
            <person name="Kohler A."/>
            <person name="Barry K."/>
            <person name="LaButti K."/>
            <person name="Morin E."/>
            <person name="Salamov A."/>
            <person name="Lipzen A."/>
            <person name="Mereny Z."/>
            <person name="Hegedus B."/>
            <person name="Baldrian P."/>
            <person name="Stursova M."/>
            <person name="Weitz H."/>
            <person name="Taylor A."/>
            <person name="Grigoriev I.V."/>
            <person name="Nagy L.G."/>
            <person name="Martin F."/>
            <person name="Kauserud H."/>
        </authorList>
    </citation>
    <scope>NUCLEOTIDE SEQUENCE</scope>
    <source>
        <strain evidence="2">CBHHK067</strain>
    </source>
</reference>
<evidence type="ECO:0000256" key="1">
    <source>
        <dbReference type="SAM" id="MobiDB-lite"/>
    </source>
</evidence>
<feature type="region of interest" description="Disordered" evidence="1">
    <location>
        <begin position="1"/>
        <end position="81"/>
    </location>
</feature>
<name>A0AAD7CLT0_MYCRO</name>
<comment type="caution">
    <text evidence="2">The sequence shown here is derived from an EMBL/GenBank/DDBJ whole genome shotgun (WGS) entry which is preliminary data.</text>
</comment>
<dbReference type="Proteomes" id="UP001221757">
    <property type="component" value="Unassembled WGS sequence"/>
</dbReference>